<evidence type="ECO:0000313" key="7">
    <source>
        <dbReference type="EMBL" id="TVU44711.1"/>
    </source>
</evidence>
<dbReference type="EMBL" id="RWGY01000004">
    <property type="protein sequence ID" value="TVU44711.1"/>
    <property type="molecule type" value="Genomic_DNA"/>
</dbReference>
<feature type="domain" description="GRF-type" evidence="6">
    <location>
        <begin position="85"/>
        <end position="125"/>
    </location>
</feature>
<proteinExistence type="predicted"/>
<keyword evidence="1" id="KW-0479">Metal-binding</keyword>
<evidence type="ECO:0000256" key="1">
    <source>
        <dbReference type="ARBA" id="ARBA00022723"/>
    </source>
</evidence>
<feature type="compositionally biased region" description="Low complexity" evidence="5">
    <location>
        <begin position="14"/>
        <end position="44"/>
    </location>
</feature>
<organism evidence="7 8">
    <name type="scientific">Eragrostis curvula</name>
    <name type="common">weeping love grass</name>
    <dbReference type="NCBI Taxonomy" id="38414"/>
    <lineage>
        <taxon>Eukaryota</taxon>
        <taxon>Viridiplantae</taxon>
        <taxon>Streptophyta</taxon>
        <taxon>Embryophyta</taxon>
        <taxon>Tracheophyta</taxon>
        <taxon>Spermatophyta</taxon>
        <taxon>Magnoliopsida</taxon>
        <taxon>Liliopsida</taxon>
        <taxon>Poales</taxon>
        <taxon>Poaceae</taxon>
        <taxon>PACMAD clade</taxon>
        <taxon>Chloridoideae</taxon>
        <taxon>Eragrostideae</taxon>
        <taxon>Eragrostidinae</taxon>
        <taxon>Eragrostis</taxon>
    </lineage>
</organism>
<dbReference type="AlphaFoldDB" id="A0A5J9W9R4"/>
<evidence type="ECO:0000313" key="8">
    <source>
        <dbReference type="Proteomes" id="UP000324897"/>
    </source>
</evidence>
<gene>
    <name evidence="7" type="ORF">EJB05_04162</name>
</gene>
<dbReference type="PROSITE" id="PS51999">
    <property type="entry name" value="ZF_GRF"/>
    <property type="match status" value="1"/>
</dbReference>
<dbReference type="Gramene" id="TVU44711">
    <property type="protein sequence ID" value="TVU44711"/>
    <property type="gene ID" value="EJB05_04162"/>
</dbReference>
<dbReference type="GO" id="GO:0008270">
    <property type="term" value="F:zinc ion binding"/>
    <property type="evidence" value="ECO:0007669"/>
    <property type="project" value="UniProtKB-KW"/>
</dbReference>
<reference evidence="7 8" key="1">
    <citation type="journal article" date="2019" name="Sci. Rep.">
        <title>A high-quality genome of Eragrostis curvula grass provides insights into Poaceae evolution and supports new strategies to enhance forage quality.</title>
        <authorList>
            <person name="Carballo J."/>
            <person name="Santos B.A.C.M."/>
            <person name="Zappacosta D."/>
            <person name="Garbus I."/>
            <person name="Selva J.P."/>
            <person name="Gallo C.A."/>
            <person name="Diaz A."/>
            <person name="Albertini E."/>
            <person name="Caccamo M."/>
            <person name="Echenique V."/>
        </authorList>
    </citation>
    <scope>NUCLEOTIDE SEQUENCE [LARGE SCALE GENOMIC DNA]</scope>
    <source>
        <strain evidence="8">cv. Victoria</strain>
        <tissue evidence="7">Leaf</tissue>
    </source>
</reference>
<dbReference type="InterPro" id="IPR010666">
    <property type="entry name" value="Znf_GRF"/>
</dbReference>
<dbReference type="Proteomes" id="UP000324897">
    <property type="component" value="Chromosome 5"/>
</dbReference>
<keyword evidence="8" id="KW-1185">Reference proteome</keyword>
<keyword evidence="2 4" id="KW-0863">Zinc-finger</keyword>
<dbReference type="PANTHER" id="PTHR35163:SF12">
    <property type="entry name" value="OS05G0134500 PROTEIN"/>
    <property type="match status" value="1"/>
</dbReference>
<evidence type="ECO:0000256" key="5">
    <source>
        <dbReference type="SAM" id="MobiDB-lite"/>
    </source>
</evidence>
<protein>
    <recommendedName>
        <fullName evidence="6">GRF-type domain-containing protein</fullName>
    </recommendedName>
</protein>
<keyword evidence="3" id="KW-0862">Zinc</keyword>
<evidence type="ECO:0000256" key="3">
    <source>
        <dbReference type="ARBA" id="ARBA00022833"/>
    </source>
</evidence>
<evidence type="ECO:0000256" key="4">
    <source>
        <dbReference type="PROSITE-ProRule" id="PRU01343"/>
    </source>
</evidence>
<comment type="caution">
    <text evidence="7">The sequence shown here is derived from an EMBL/GenBank/DDBJ whole genome shotgun (WGS) entry which is preliminary data.</text>
</comment>
<dbReference type="PANTHER" id="PTHR35163">
    <property type="entry name" value="OS02G0467300 PROTEIN"/>
    <property type="match status" value="1"/>
</dbReference>
<sequence>MAPETRAMKKQKTGASSSVQLISSGSSSSGGDNGSRSRSPSPHSGGDGDTVDSGEHSSDSEVSVPEALLAEPDWCGYAADAHVRCHCGKRAVRKVAWGGKACERRFYGCDDEGDGCSFVEWVDDPWTPRVQKTMGDLTSVINSWKADCTDAEEEAAEAKAVEGQA</sequence>
<accession>A0A5J9W9R4</accession>
<feature type="region of interest" description="Disordered" evidence="5">
    <location>
        <begin position="1"/>
        <end position="65"/>
    </location>
</feature>
<evidence type="ECO:0000256" key="2">
    <source>
        <dbReference type="ARBA" id="ARBA00022771"/>
    </source>
</evidence>
<evidence type="ECO:0000259" key="6">
    <source>
        <dbReference type="PROSITE" id="PS51999"/>
    </source>
</evidence>
<name>A0A5J9W9R4_9POAL</name>